<comment type="caution">
    <text evidence="3">The sequence shown here is derived from an EMBL/GenBank/DDBJ whole genome shotgun (WGS) entry which is preliminary data.</text>
</comment>
<dbReference type="Pfam" id="PF00005">
    <property type="entry name" value="ABC_tran"/>
    <property type="match status" value="1"/>
</dbReference>
<evidence type="ECO:0000256" key="1">
    <source>
        <dbReference type="ARBA" id="ARBA00022448"/>
    </source>
</evidence>
<dbReference type="GO" id="GO:0016887">
    <property type="term" value="F:ATP hydrolysis activity"/>
    <property type="evidence" value="ECO:0007669"/>
    <property type="project" value="InterPro"/>
</dbReference>
<proteinExistence type="predicted"/>
<dbReference type="PANTHER" id="PTHR42788">
    <property type="entry name" value="TAURINE IMPORT ATP-BINDING PROTEIN-RELATED"/>
    <property type="match status" value="1"/>
</dbReference>
<dbReference type="InterPro" id="IPR027417">
    <property type="entry name" value="P-loop_NTPase"/>
</dbReference>
<dbReference type="EMBL" id="BARS01017444">
    <property type="protein sequence ID" value="GAF97853.1"/>
    <property type="molecule type" value="Genomic_DNA"/>
</dbReference>
<dbReference type="PANTHER" id="PTHR42788:SF13">
    <property type="entry name" value="ALIPHATIC SULFONATES IMPORT ATP-BINDING PROTEIN SSUB"/>
    <property type="match status" value="1"/>
</dbReference>
<dbReference type="InterPro" id="IPR003439">
    <property type="entry name" value="ABC_transporter-like_ATP-bd"/>
</dbReference>
<dbReference type="AlphaFoldDB" id="X0TW81"/>
<dbReference type="InterPro" id="IPR050166">
    <property type="entry name" value="ABC_transporter_ATP-bind"/>
</dbReference>
<evidence type="ECO:0000259" key="2">
    <source>
        <dbReference type="Pfam" id="PF00005"/>
    </source>
</evidence>
<reference evidence="3" key="1">
    <citation type="journal article" date="2014" name="Front. Microbiol.">
        <title>High frequency of phylogenetically diverse reductive dehalogenase-homologous genes in deep subseafloor sedimentary metagenomes.</title>
        <authorList>
            <person name="Kawai M."/>
            <person name="Futagami T."/>
            <person name="Toyoda A."/>
            <person name="Takaki Y."/>
            <person name="Nishi S."/>
            <person name="Hori S."/>
            <person name="Arai W."/>
            <person name="Tsubouchi T."/>
            <person name="Morono Y."/>
            <person name="Uchiyama I."/>
            <person name="Ito T."/>
            <person name="Fujiyama A."/>
            <person name="Inagaki F."/>
            <person name="Takami H."/>
        </authorList>
    </citation>
    <scope>NUCLEOTIDE SEQUENCE</scope>
    <source>
        <strain evidence="3">Expedition CK06-06</strain>
    </source>
</reference>
<organism evidence="3">
    <name type="scientific">marine sediment metagenome</name>
    <dbReference type="NCBI Taxonomy" id="412755"/>
    <lineage>
        <taxon>unclassified sequences</taxon>
        <taxon>metagenomes</taxon>
        <taxon>ecological metagenomes</taxon>
    </lineage>
</organism>
<evidence type="ECO:0000313" key="3">
    <source>
        <dbReference type="EMBL" id="GAF97853.1"/>
    </source>
</evidence>
<sequence length="108" mass="11763">MMGNAKIEIRGLRKVFGKDSQAVVALENVDLRIEENRFTTIIGPSGCGKSTLLYLLAGFEKPTKGEILMDGVPIEGPGPNRGFVFQDFALFPWRTVLGNVMFGLTSNG</sequence>
<protein>
    <recommendedName>
        <fullName evidence="2">ABC transporter domain-containing protein</fullName>
    </recommendedName>
</protein>
<gene>
    <name evidence="3" type="ORF">S01H1_28532</name>
</gene>
<dbReference type="GO" id="GO:0005524">
    <property type="term" value="F:ATP binding"/>
    <property type="evidence" value="ECO:0007669"/>
    <property type="project" value="InterPro"/>
</dbReference>
<feature type="non-terminal residue" evidence="3">
    <location>
        <position position="108"/>
    </location>
</feature>
<dbReference type="SUPFAM" id="SSF52540">
    <property type="entry name" value="P-loop containing nucleoside triphosphate hydrolases"/>
    <property type="match status" value="1"/>
</dbReference>
<accession>X0TW81</accession>
<name>X0TW81_9ZZZZ</name>
<keyword evidence="1" id="KW-0813">Transport</keyword>
<dbReference type="Gene3D" id="3.40.50.300">
    <property type="entry name" value="P-loop containing nucleotide triphosphate hydrolases"/>
    <property type="match status" value="1"/>
</dbReference>
<feature type="domain" description="ABC transporter" evidence="2">
    <location>
        <begin position="26"/>
        <end position="99"/>
    </location>
</feature>